<feature type="coiled-coil region" evidence="1">
    <location>
        <begin position="88"/>
        <end position="115"/>
    </location>
</feature>
<name>A0A0C9TZL8_SPHS4</name>
<proteinExistence type="predicted"/>
<feature type="compositionally biased region" description="Polar residues" evidence="2">
    <location>
        <begin position="48"/>
        <end position="57"/>
    </location>
</feature>
<reference evidence="3 4" key="1">
    <citation type="submission" date="2014-06" db="EMBL/GenBank/DDBJ databases">
        <title>Evolutionary Origins and Diversification of the Mycorrhizal Mutualists.</title>
        <authorList>
            <consortium name="DOE Joint Genome Institute"/>
            <consortium name="Mycorrhizal Genomics Consortium"/>
            <person name="Kohler A."/>
            <person name="Kuo A."/>
            <person name="Nagy L.G."/>
            <person name="Floudas D."/>
            <person name="Copeland A."/>
            <person name="Barry K.W."/>
            <person name="Cichocki N."/>
            <person name="Veneault-Fourrey C."/>
            <person name="LaButti K."/>
            <person name="Lindquist E.A."/>
            <person name="Lipzen A."/>
            <person name="Lundell T."/>
            <person name="Morin E."/>
            <person name="Murat C."/>
            <person name="Riley R."/>
            <person name="Ohm R."/>
            <person name="Sun H."/>
            <person name="Tunlid A."/>
            <person name="Henrissat B."/>
            <person name="Grigoriev I.V."/>
            <person name="Hibbett D.S."/>
            <person name="Martin F."/>
        </authorList>
    </citation>
    <scope>NUCLEOTIDE SEQUENCE [LARGE SCALE GENOMIC DNA]</scope>
    <source>
        <strain evidence="3 4">SS14</strain>
    </source>
</reference>
<dbReference type="HOGENOM" id="CLU_478299_0_0_1"/>
<keyword evidence="1" id="KW-0175">Coiled coil</keyword>
<evidence type="ECO:0000256" key="1">
    <source>
        <dbReference type="SAM" id="Coils"/>
    </source>
</evidence>
<organism evidence="3 4">
    <name type="scientific">Sphaerobolus stellatus (strain SS14)</name>
    <dbReference type="NCBI Taxonomy" id="990650"/>
    <lineage>
        <taxon>Eukaryota</taxon>
        <taxon>Fungi</taxon>
        <taxon>Dikarya</taxon>
        <taxon>Basidiomycota</taxon>
        <taxon>Agaricomycotina</taxon>
        <taxon>Agaricomycetes</taxon>
        <taxon>Phallomycetidae</taxon>
        <taxon>Geastrales</taxon>
        <taxon>Sphaerobolaceae</taxon>
        <taxon>Sphaerobolus</taxon>
    </lineage>
</organism>
<dbReference type="EMBL" id="KN837184">
    <property type="protein sequence ID" value="KIJ35848.1"/>
    <property type="molecule type" value="Genomic_DNA"/>
</dbReference>
<feature type="region of interest" description="Disordered" evidence="2">
    <location>
        <begin position="1"/>
        <end position="58"/>
    </location>
</feature>
<evidence type="ECO:0000313" key="3">
    <source>
        <dbReference type="EMBL" id="KIJ35848.1"/>
    </source>
</evidence>
<gene>
    <name evidence="3" type="ORF">M422DRAFT_261799</name>
</gene>
<dbReference type="OrthoDB" id="3246627at2759"/>
<dbReference type="AlphaFoldDB" id="A0A0C9TZL8"/>
<keyword evidence="4" id="KW-1185">Reference proteome</keyword>
<sequence length="570" mass="63362">MPSSSKTPLYRTRSTKQCSAAQKAIFGRARQDRHKVLQDDDSDKENQSQRPSLSGQIQHEVKYECMYRNEHKRNSRTQKAASGARNALVEVEVSLDETRRQLDSTETTVGMLNKQLCRANEANRVLRKKNHALNMRVARSQEQNERAVTKARDEALTLKLKEKGVVKDGVRDMALNLVHLGVPTEKVSSVIECVAEGSGLQVDGSMGSCTVRRVIKEGGVAAELQVAEAIKDSNSITLSGDGTTHQNVNRESRHAIFIKENGDRKLLHLGVHSATHHTAEKQLHGLQDQVSSICATYNETIGSSRGIVDARSFPSKLRGVCTDHAADQKLLAELLKDWKKCTDRESRGEEKLLSLPPEELIAVLLKASQEDIQAAGGLDGWNALSESEKSSCNAAKYQDVCFQIGQELFAALKQEEQEESDWFVRVGCCMHKELNTIKGGAAAIRELWIKLGIEGPMKYFNKDNSAAYHVGDEASRTRAMDAPQSGAVKLTSLSGSLFNHKDDKKCHQGSLAIFFEGKTGRFVRFPDTSNTRYQSHCEAVAELIVHLDLYIAFLEEIKEKKDNRTFNNLD</sequence>
<accession>A0A0C9TZL8</accession>
<evidence type="ECO:0000256" key="2">
    <source>
        <dbReference type="SAM" id="MobiDB-lite"/>
    </source>
</evidence>
<protein>
    <submittedName>
        <fullName evidence="3">Uncharacterized protein</fullName>
    </submittedName>
</protein>
<evidence type="ECO:0000313" key="4">
    <source>
        <dbReference type="Proteomes" id="UP000054279"/>
    </source>
</evidence>
<dbReference type="Proteomes" id="UP000054279">
    <property type="component" value="Unassembled WGS sequence"/>
</dbReference>